<dbReference type="Proteomes" id="UP000245379">
    <property type="component" value="Unassembled WGS sequence"/>
</dbReference>
<feature type="chain" id="PRO_5016278208" description="Type IX secretion system protein PorV domain-containing protein" evidence="1">
    <location>
        <begin position="26"/>
        <end position="396"/>
    </location>
</feature>
<dbReference type="OrthoDB" id="9758448at2"/>
<protein>
    <recommendedName>
        <fullName evidence="2">Type IX secretion system protein PorV domain-containing protein</fullName>
    </recommendedName>
</protein>
<evidence type="ECO:0000313" key="4">
    <source>
        <dbReference type="Proteomes" id="UP000245379"/>
    </source>
</evidence>
<accession>A0A317ES72</accession>
<keyword evidence="1" id="KW-0732">Signal</keyword>
<feature type="domain" description="Type IX secretion system protein PorV" evidence="2">
    <location>
        <begin position="38"/>
        <end position="275"/>
    </location>
</feature>
<dbReference type="AlphaFoldDB" id="A0A317ES72"/>
<feature type="signal peptide" evidence="1">
    <location>
        <begin position="1"/>
        <end position="25"/>
    </location>
</feature>
<reference evidence="3 4" key="1">
    <citation type="submission" date="2018-05" db="EMBL/GenBank/DDBJ databases">
        <title>Pedobacter paludis sp. nov., isolated from wetland soil.</title>
        <authorList>
            <person name="Zhang Y."/>
            <person name="Wang G."/>
        </authorList>
    </citation>
    <scope>NUCLEOTIDE SEQUENCE [LARGE SCALE GENOMIC DNA]</scope>
    <source>
        <strain evidence="3 4">KCTC22721</strain>
    </source>
</reference>
<gene>
    <name evidence="3" type="ORF">DHW03_11170</name>
</gene>
<dbReference type="Gene3D" id="2.40.160.60">
    <property type="entry name" value="Outer membrane protein transport protein (OMPP1/FadL/TodX)"/>
    <property type="match status" value="1"/>
</dbReference>
<name>A0A317ES72_9SPHI</name>
<dbReference type="RefSeq" id="WP_109925865.1">
    <property type="nucleotide sequence ID" value="NZ_QGNZ01000002.1"/>
</dbReference>
<keyword evidence="4" id="KW-1185">Reference proteome</keyword>
<dbReference type="NCBIfam" id="NF033709">
    <property type="entry name" value="PorV_fam"/>
    <property type="match status" value="1"/>
</dbReference>
<comment type="caution">
    <text evidence="3">The sequence shown here is derived from an EMBL/GenBank/DDBJ whole genome shotgun (WGS) entry which is preliminary data.</text>
</comment>
<sequence>MNFKYLSKLAFSALSVVLVFGKTNAQVTISGTQTNGSESNNIVTAVPFLLITPDARAGSMGDAGVAVRGDVNAASINASKLAFLDKPYGFALSYSPWLKSLVPDINLAYLGGFYKLDDRNTIGASLRYFSLGSIQLTDVNQQDLGISNPNELALDFSFARSFGEEFALGSTLRYVYSNLASGQFSSSGQVHGGNAVAVDVSGLYKTSTRLFGKNAILSAGANISNIGTKMSYSDGGESFFLPTNFKLGGASTVSIDEMSTFTLALDFNKLLVPTQPIYDSNNNIVSGKDPNRSVPAGIFGSFSDAPGGFSEELKEVGISTGLEYWYNQQFALRAGYNYQSPMKGDSRYFTLGAGLKYNVFNIDFAYLIANAQTSPLANTLRFSLLFNFGEKKLIKR</sequence>
<dbReference type="Pfam" id="PF19572">
    <property type="entry name" value="PorV"/>
    <property type="match status" value="1"/>
</dbReference>
<proteinExistence type="predicted"/>
<dbReference type="EMBL" id="QGNZ01000002">
    <property type="protein sequence ID" value="PWS28106.1"/>
    <property type="molecule type" value="Genomic_DNA"/>
</dbReference>
<dbReference type="InterPro" id="IPR047799">
    <property type="entry name" value="T9SS_OM_PorV"/>
</dbReference>
<evidence type="ECO:0000256" key="1">
    <source>
        <dbReference type="SAM" id="SignalP"/>
    </source>
</evidence>
<evidence type="ECO:0000313" key="3">
    <source>
        <dbReference type="EMBL" id="PWS28106.1"/>
    </source>
</evidence>
<dbReference type="NCBIfam" id="NF033710">
    <property type="entry name" value="T9SS_OM_PorV"/>
    <property type="match status" value="1"/>
</dbReference>
<dbReference type="InterPro" id="IPR045741">
    <property type="entry name" value="PorV"/>
</dbReference>
<organism evidence="3 4">
    <name type="scientific">Pedobacter yonginense</name>
    <dbReference type="NCBI Taxonomy" id="651869"/>
    <lineage>
        <taxon>Bacteria</taxon>
        <taxon>Pseudomonadati</taxon>
        <taxon>Bacteroidota</taxon>
        <taxon>Sphingobacteriia</taxon>
        <taxon>Sphingobacteriales</taxon>
        <taxon>Sphingobacteriaceae</taxon>
        <taxon>Pedobacter</taxon>
    </lineage>
</organism>
<evidence type="ECO:0000259" key="2">
    <source>
        <dbReference type="Pfam" id="PF19572"/>
    </source>
</evidence>
<dbReference type="SUPFAM" id="SSF56935">
    <property type="entry name" value="Porins"/>
    <property type="match status" value="1"/>
</dbReference>